<proteinExistence type="predicted"/>
<dbReference type="HOGENOM" id="CLU_2428172_0_0_1"/>
<evidence type="ECO:0000313" key="1">
    <source>
        <dbReference type="EMBL" id="ESA16100.1"/>
    </source>
</evidence>
<sequence>MLTETKEIRLRPNPFIWRKFIHRKAESLRNLFYSTKNTKNQWFQPKNLRKYCNNINEDEDESYLCLYDGKHIPLIPLFPYFVVNRYYSISE</sequence>
<accession>U9U6X0</accession>
<dbReference type="EMBL" id="KI281329">
    <property type="protein sequence ID" value="ESA16100.1"/>
    <property type="molecule type" value="Genomic_DNA"/>
</dbReference>
<organism evidence="1">
    <name type="scientific">Rhizophagus irregularis (strain DAOM 181602 / DAOM 197198 / MUCL 43194)</name>
    <name type="common">Arbuscular mycorrhizal fungus</name>
    <name type="synonym">Glomus intraradices</name>
    <dbReference type="NCBI Taxonomy" id="747089"/>
    <lineage>
        <taxon>Eukaryota</taxon>
        <taxon>Fungi</taxon>
        <taxon>Fungi incertae sedis</taxon>
        <taxon>Mucoromycota</taxon>
        <taxon>Glomeromycotina</taxon>
        <taxon>Glomeromycetes</taxon>
        <taxon>Glomerales</taxon>
        <taxon>Glomeraceae</taxon>
        <taxon>Rhizophagus</taxon>
    </lineage>
</organism>
<dbReference type="AlphaFoldDB" id="U9U6X0"/>
<gene>
    <name evidence="1" type="ORF">GLOINDRAFT_23158</name>
</gene>
<reference evidence="1" key="1">
    <citation type="submission" date="2013-07" db="EMBL/GenBank/DDBJ databases">
        <title>The genome of an arbuscular mycorrhizal fungus provides insights into the evolution of the oldest plant symbiosis.</title>
        <authorList>
            <consortium name="DOE Joint Genome Institute"/>
            <person name="Tisserant E."/>
            <person name="Malbreil M."/>
            <person name="Kuo A."/>
            <person name="Kohler A."/>
            <person name="Symeonidi A."/>
            <person name="Balestrini R."/>
            <person name="Charron P."/>
            <person name="Duensing N."/>
            <person name="Frei-dit-Frey N."/>
            <person name="Gianinazzi-Pearson V."/>
            <person name="Gilbert B."/>
            <person name="Handa Y."/>
            <person name="Hijri M."/>
            <person name="Kaul R."/>
            <person name="Kawaguchi M."/>
            <person name="Krajinski F."/>
            <person name="Lammers P."/>
            <person name="Lapierre D."/>
            <person name="Masclaux F.G."/>
            <person name="Murat C."/>
            <person name="Morin E."/>
            <person name="Ndikumana S."/>
            <person name="Pagni M."/>
            <person name="Petitpierre D."/>
            <person name="Requena N."/>
            <person name="Rosikiewicz P."/>
            <person name="Riley R."/>
            <person name="Saito K."/>
            <person name="San Clemente H."/>
            <person name="Shapiro H."/>
            <person name="van Tuinen D."/>
            <person name="Becard G."/>
            <person name="Bonfante P."/>
            <person name="Paszkowski U."/>
            <person name="Shachar-Hill Y."/>
            <person name="Young J.P."/>
            <person name="Sanders I.R."/>
            <person name="Henrissat B."/>
            <person name="Rensing S.A."/>
            <person name="Grigoriev I.V."/>
            <person name="Corradi N."/>
            <person name="Roux C."/>
            <person name="Martin F."/>
        </authorList>
    </citation>
    <scope>NUCLEOTIDE SEQUENCE</scope>
    <source>
        <strain evidence="1">DAOM 197198</strain>
    </source>
</reference>
<name>U9U6X0_RHIID</name>
<protein>
    <submittedName>
        <fullName evidence="1">Uncharacterized protein</fullName>
    </submittedName>
</protein>